<dbReference type="Pfam" id="PF07728">
    <property type="entry name" value="AAA_5"/>
    <property type="match status" value="1"/>
</dbReference>
<dbReference type="SUPFAM" id="SSF52540">
    <property type="entry name" value="P-loop containing nucleoside triphosphate hydrolases"/>
    <property type="match status" value="1"/>
</dbReference>
<dbReference type="InterPro" id="IPR027417">
    <property type="entry name" value="P-loop_NTPase"/>
</dbReference>
<evidence type="ECO:0000313" key="2">
    <source>
        <dbReference type="EMBL" id="RIH75094.1"/>
    </source>
</evidence>
<comment type="caution">
    <text evidence="2">The sequence shown here is derived from an EMBL/GenBank/DDBJ whole genome shotgun (WGS) entry which is preliminary data.</text>
</comment>
<dbReference type="GO" id="GO:0016887">
    <property type="term" value="F:ATP hydrolysis activity"/>
    <property type="evidence" value="ECO:0007669"/>
    <property type="project" value="InterPro"/>
</dbReference>
<evidence type="ECO:0000313" key="3">
    <source>
        <dbReference type="Proteomes" id="UP000265715"/>
    </source>
</evidence>
<dbReference type="EMBL" id="QXDL01000374">
    <property type="protein sequence ID" value="RIH75094.1"/>
    <property type="molecule type" value="Genomic_DNA"/>
</dbReference>
<dbReference type="GO" id="GO:0005524">
    <property type="term" value="F:ATP binding"/>
    <property type="evidence" value="ECO:0007669"/>
    <property type="project" value="InterPro"/>
</dbReference>
<keyword evidence="3" id="KW-1185">Reference proteome</keyword>
<evidence type="ECO:0000259" key="1">
    <source>
        <dbReference type="Pfam" id="PF07728"/>
    </source>
</evidence>
<protein>
    <submittedName>
        <fullName evidence="2">AAA domain (Dynein-related subfamily)</fullName>
    </submittedName>
</protein>
<proteinExistence type="predicted"/>
<name>A0A399DS19_9DEIN</name>
<gene>
    <name evidence="2" type="ORF">Mterra_04016</name>
</gene>
<dbReference type="InterPro" id="IPR011704">
    <property type="entry name" value="ATPase_dyneun-rel_AAA"/>
</dbReference>
<reference evidence="2 3" key="1">
    <citation type="submission" date="2018-08" db="EMBL/GenBank/DDBJ databases">
        <title>Meiothermus terrae DSM 26712 genome sequencing project.</title>
        <authorList>
            <person name="Da Costa M.S."/>
            <person name="Albuquerque L."/>
            <person name="Raposo P."/>
            <person name="Froufe H.J.C."/>
            <person name="Barroso C.S."/>
            <person name="Egas C."/>
        </authorList>
    </citation>
    <scope>NUCLEOTIDE SEQUENCE [LARGE SCALE GENOMIC DNA]</scope>
    <source>
        <strain evidence="2 3">DSM 26712</strain>
    </source>
</reference>
<organism evidence="2 3">
    <name type="scientific">Calidithermus terrae</name>
    <dbReference type="NCBI Taxonomy" id="1408545"/>
    <lineage>
        <taxon>Bacteria</taxon>
        <taxon>Thermotogati</taxon>
        <taxon>Deinococcota</taxon>
        <taxon>Deinococci</taxon>
        <taxon>Thermales</taxon>
        <taxon>Thermaceae</taxon>
        <taxon>Calidithermus</taxon>
    </lineage>
</organism>
<feature type="domain" description="ATPase dynein-related AAA" evidence="1">
    <location>
        <begin position="28"/>
        <end position="119"/>
    </location>
</feature>
<dbReference type="CDD" id="cd00009">
    <property type="entry name" value="AAA"/>
    <property type="match status" value="1"/>
</dbReference>
<dbReference type="Gene3D" id="3.40.50.300">
    <property type="entry name" value="P-loop containing nucleotide triphosphate hydrolases"/>
    <property type="match status" value="1"/>
</dbReference>
<dbReference type="AlphaFoldDB" id="A0A399DS19"/>
<dbReference type="Proteomes" id="UP000265715">
    <property type="component" value="Unassembled WGS sequence"/>
</dbReference>
<accession>A0A399DS19</accession>
<sequence>MPYLAGVTPNSLAQYLRGLIQHRLKLSVMLWGPPGVGKSSIAAQTARAHGLEFIDLRLSQLAPTDLRGLPVPEGGVSRWFPPEFLPREGEGVLFLDELNMAPPTLQGIAQQLILDRKVGSYELPEGWYVWAAGNRKEDRAAVFDMPAPLANRFLHLEVEPDFESFKAYAFASGLHERILAFLAFRPGLLHHPDPKSPAWPSPRSWEMASHLLKAGLDVAPVVGRGAAAEFAAFEQVYAVLPELTDVLEGRTGKAFPEEPSARYALTLGLTLRAETAQQALHAFRWMVEVAPPEWVQLFACDLFTRLRLRGQLGELAQLRKAEPRLEEFLGRFRELVF</sequence>